<gene>
    <name evidence="3" type="ORF">NJ959_11505</name>
</gene>
<feature type="transmembrane region" description="Helical" evidence="2">
    <location>
        <begin position="18"/>
        <end position="37"/>
    </location>
</feature>
<evidence type="ECO:0000313" key="4">
    <source>
        <dbReference type="Proteomes" id="UP001204953"/>
    </source>
</evidence>
<proteinExistence type="inferred from homology"/>
<dbReference type="AlphaFoldDB" id="A0AAE3GSK5"/>
<comment type="similarity">
    <text evidence="1">Belongs to the OprB family.</text>
</comment>
<dbReference type="Proteomes" id="UP001204953">
    <property type="component" value="Unassembled WGS sequence"/>
</dbReference>
<evidence type="ECO:0008006" key="5">
    <source>
        <dbReference type="Google" id="ProtNLM"/>
    </source>
</evidence>
<keyword evidence="2" id="KW-0812">Transmembrane</keyword>
<organism evidence="3 4">
    <name type="scientific">Limnofasciculus baicalensis BBK-W-15</name>
    <dbReference type="NCBI Taxonomy" id="2699891"/>
    <lineage>
        <taxon>Bacteria</taxon>
        <taxon>Bacillati</taxon>
        <taxon>Cyanobacteriota</taxon>
        <taxon>Cyanophyceae</taxon>
        <taxon>Coleofasciculales</taxon>
        <taxon>Coleofasciculaceae</taxon>
        <taxon>Limnofasciculus</taxon>
        <taxon>Limnofasciculus baicalensis</taxon>
    </lineage>
</organism>
<keyword evidence="2" id="KW-1133">Transmembrane helix</keyword>
<evidence type="ECO:0000256" key="1">
    <source>
        <dbReference type="ARBA" id="ARBA00008769"/>
    </source>
</evidence>
<name>A0AAE3GSK5_9CYAN</name>
<accession>A0AAE3GSK5</accession>
<protein>
    <recommendedName>
        <fullName evidence="5">Porin</fullName>
    </recommendedName>
</protein>
<keyword evidence="2" id="KW-0472">Membrane</keyword>
<evidence type="ECO:0000313" key="3">
    <source>
        <dbReference type="EMBL" id="MCP2729083.1"/>
    </source>
</evidence>
<dbReference type="RefSeq" id="WP_254011872.1">
    <property type="nucleotide sequence ID" value="NZ_JAMZMM010000092.1"/>
</dbReference>
<reference evidence="3" key="1">
    <citation type="submission" date="2022-06" db="EMBL/GenBank/DDBJ databases">
        <title>New cyanobacteria of genus Symplocastrum in benthos of Lake Baikal.</title>
        <authorList>
            <person name="Sorokovikova E."/>
            <person name="Tikhonova I."/>
            <person name="Krasnopeev A."/>
            <person name="Evseev P."/>
            <person name="Gladkikh A."/>
            <person name="Belykh O."/>
        </authorList>
    </citation>
    <scope>NUCLEOTIDE SEQUENCE</scope>
    <source>
        <strain evidence="3">BBK-W-15</strain>
    </source>
</reference>
<comment type="caution">
    <text evidence="3">The sequence shown here is derived from an EMBL/GenBank/DDBJ whole genome shotgun (WGS) entry which is preliminary data.</text>
</comment>
<dbReference type="EMBL" id="JAMZMM010000092">
    <property type="protein sequence ID" value="MCP2729083.1"/>
    <property type="molecule type" value="Genomic_DNA"/>
</dbReference>
<keyword evidence="4" id="KW-1185">Reference proteome</keyword>
<dbReference type="InterPro" id="IPR038673">
    <property type="entry name" value="OprB_sf"/>
</dbReference>
<evidence type="ECO:0000256" key="2">
    <source>
        <dbReference type="SAM" id="Phobius"/>
    </source>
</evidence>
<sequence>MNFIVPNRIQIIFLAPRFWINLLGAGAIAILSASGGITTKPAHAYSPLSEITDSAETAPTIPSEATSSDMVSEDTAFVKEEETLAPQVSLKEDSLVQSDGFPHLNLILAQIPTLPPVPVPSHRIPQSSRNSSLGQLPAFPSASPSLIPGVGNNYNPGYGQYPNYPQAQNYQQNYPNLIPVAGNNYNPGYGQYPNYPQPQNYQQNYPNLVPAGASNYNPGYGQYPNYPQPQNYQQNYQNQIPVAGNNYNPGYGQYPNYPQPQNYQQNYPNQIPVAGNNYNPGYGQYPNYPQPQNYQQNYPTQIPGAGNNYNPGYGQYSNYPQTQNYQQNYPTQIPAAASNYNPGYGQYPNYPQPVIVIPGQGIGIPQGLNNYNPGMGQFPNGAQTIILVPVPMMGIPNGLNNYNPGTLQPQYNPQSQVPLPPPLNPNPVGFNNYNPGIGQSSYYPQSQVPFPAPVNVNPVSFNNYNIGMGGESPYYSQSQVPLPNPVNINPVNFNNYNPGIVAQSPIIPQIPPQYPNLPNPNIPNPNLPQINPTFIPISGQTPPNGPFSQLRSTSLRQPSLTAQGSFITQGGSSVGRARLSGKYPLSPQAIFGATLDVTSEASGLSDSPGDGININELYFATAPFADIPNLRFVLGQLDLTSYFDRNSFAKDGVTHFFNSAFQTNPALNAAGIASHPGVLVNWTLNDNIEAKAAAFSSSNALSDFSLDGFAGEIGVRQGNAIVRATYSTGRDGSAKTSFQEAFSIDRGDGTFGLDGKDREESYGINGEVFIPEWNMGVFGRYGKYINRELDESALTYNIGVSFVDVFTKDDRLGLAYGQQLSNNQGQEKPDVLELFYDFRLLPNMRIGFTLQQHNGLSETDVGVRVKTDFDVIPRN</sequence>
<dbReference type="Gene3D" id="2.40.160.180">
    <property type="entry name" value="Carbohydrate-selective porin OprB"/>
    <property type="match status" value="1"/>
</dbReference>